<feature type="non-terminal residue" evidence="1">
    <location>
        <position position="1"/>
    </location>
</feature>
<accession>A0ABQ7KAG8</accession>
<sequence>RVLREVVFNWLPSSMQKKQLLKDTTYRPQANFLPQVTVPATHYAAVLFEY</sequence>
<keyword evidence="2" id="KW-1185">Reference proteome</keyword>
<evidence type="ECO:0000313" key="2">
    <source>
        <dbReference type="Proteomes" id="UP001194696"/>
    </source>
</evidence>
<comment type="caution">
    <text evidence="1">The sequence shown here is derived from an EMBL/GenBank/DDBJ whole genome shotgun (WGS) entry which is preliminary data.</text>
</comment>
<organism evidence="1 2">
    <name type="scientific">Linnemannia gamsii</name>
    <dbReference type="NCBI Taxonomy" id="64522"/>
    <lineage>
        <taxon>Eukaryota</taxon>
        <taxon>Fungi</taxon>
        <taxon>Fungi incertae sedis</taxon>
        <taxon>Mucoromycota</taxon>
        <taxon>Mortierellomycotina</taxon>
        <taxon>Mortierellomycetes</taxon>
        <taxon>Mortierellales</taxon>
        <taxon>Mortierellaceae</taxon>
        <taxon>Linnemannia</taxon>
    </lineage>
</organism>
<gene>
    <name evidence="1" type="ORF">BGZ96_002799</name>
</gene>
<dbReference type="Proteomes" id="UP001194696">
    <property type="component" value="Unassembled WGS sequence"/>
</dbReference>
<dbReference type="EMBL" id="JAAAIM010000155">
    <property type="protein sequence ID" value="KAG0293457.1"/>
    <property type="molecule type" value="Genomic_DNA"/>
</dbReference>
<proteinExistence type="predicted"/>
<name>A0ABQ7KAG8_9FUNG</name>
<evidence type="ECO:0000313" key="1">
    <source>
        <dbReference type="EMBL" id="KAG0293457.1"/>
    </source>
</evidence>
<reference evidence="1 2" key="1">
    <citation type="journal article" date="2020" name="Fungal Divers.">
        <title>Resolving the Mortierellaceae phylogeny through synthesis of multi-gene phylogenetics and phylogenomics.</title>
        <authorList>
            <person name="Vandepol N."/>
            <person name="Liber J."/>
            <person name="Desiro A."/>
            <person name="Na H."/>
            <person name="Kennedy M."/>
            <person name="Barry K."/>
            <person name="Grigoriev I.V."/>
            <person name="Miller A.N."/>
            <person name="O'Donnell K."/>
            <person name="Stajich J.E."/>
            <person name="Bonito G."/>
        </authorList>
    </citation>
    <scope>NUCLEOTIDE SEQUENCE [LARGE SCALE GENOMIC DNA]</scope>
    <source>
        <strain evidence="1 2">AD045</strain>
    </source>
</reference>
<protein>
    <submittedName>
        <fullName evidence="1">Uncharacterized protein</fullName>
    </submittedName>
</protein>